<dbReference type="STRING" id="5217.A0A4V1M3Q1"/>
<protein>
    <submittedName>
        <fullName evidence="3">Prefoldin, alpha subunit</fullName>
    </submittedName>
</protein>
<dbReference type="CDD" id="cd23157">
    <property type="entry name" value="Prefoldin_5"/>
    <property type="match status" value="1"/>
</dbReference>
<evidence type="ECO:0000313" key="4">
    <source>
        <dbReference type="Proteomes" id="UP000289152"/>
    </source>
</evidence>
<dbReference type="GO" id="GO:0051082">
    <property type="term" value="F:unfolded protein binding"/>
    <property type="evidence" value="ECO:0007669"/>
    <property type="project" value="InterPro"/>
</dbReference>
<dbReference type="EMBL" id="SDIL01000063">
    <property type="protein sequence ID" value="RXK37647.1"/>
    <property type="molecule type" value="Genomic_DNA"/>
</dbReference>
<dbReference type="Pfam" id="PF02996">
    <property type="entry name" value="Prefoldin"/>
    <property type="match status" value="1"/>
</dbReference>
<dbReference type="FunCoup" id="A0A4V1M3Q1">
    <property type="interactions" value="582"/>
</dbReference>
<reference evidence="3 4" key="1">
    <citation type="submission" date="2016-06" db="EMBL/GenBank/DDBJ databases">
        <title>Evolution of pathogenesis and genome organization in the Tremellales.</title>
        <authorList>
            <person name="Cuomo C."/>
            <person name="Litvintseva A."/>
            <person name="Heitman J."/>
            <person name="Chen Y."/>
            <person name="Sun S."/>
            <person name="Springer D."/>
            <person name="Dromer F."/>
            <person name="Young S."/>
            <person name="Zeng Q."/>
            <person name="Chapman S."/>
            <person name="Gujja S."/>
            <person name="Saif S."/>
            <person name="Birren B."/>
        </authorList>
    </citation>
    <scope>NUCLEOTIDE SEQUENCE [LARGE SCALE GENOMIC DNA]</scope>
    <source>
        <strain evidence="3 4">ATCC 28783</strain>
    </source>
</reference>
<keyword evidence="2" id="KW-0143">Chaperone</keyword>
<dbReference type="OrthoDB" id="10267474at2759"/>
<dbReference type="PANTHER" id="PTHR12674">
    <property type="entry name" value="PREFOLDIN SUBUNIT 5"/>
    <property type="match status" value="1"/>
</dbReference>
<dbReference type="GO" id="GO:0016272">
    <property type="term" value="C:prefoldin complex"/>
    <property type="evidence" value="ECO:0007669"/>
    <property type="project" value="InterPro"/>
</dbReference>
<accession>A0A4V1M3Q1</accession>
<dbReference type="SUPFAM" id="SSF46579">
    <property type="entry name" value="Prefoldin"/>
    <property type="match status" value="1"/>
</dbReference>
<dbReference type="NCBIfam" id="TIGR00293">
    <property type="entry name" value="prefoldin subunit alpha"/>
    <property type="match status" value="1"/>
</dbReference>
<dbReference type="FunFam" id="1.10.287.370:FF:000004">
    <property type="entry name" value="Probable prefoldin subunit 5"/>
    <property type="match status" value="1"/>
</dbReference>
<dbReference type="InterPro" id="IPR009053">
    <property type="entry name" value="Prefoldin"/>
</dbReference>
<proteinExistence type="inferred from homology"/>
<dbReference type="GO" id="GO:1990113">
    <property type="term" value="P:RNA polymerase I assembly"/>
    <property type="evidence" value="ECO:0007669"/>
    <property type="project" value="TreeGrafter"/>
</dbReference>
<dbReference type="Proteomes" id="UP000289152">
    <property type="component" value="Unassembled WGS sequence"/>
</dbReference>
<dbReference type="InParanoid" id="A0A4V1M3Q1"/>
<name>A0A4V1M3Q1_TREME</name>
<dbReference type="GO" id="GO:0005737">
    <property type="term" value="C:cytoplasm"/>
    <property type="evidence" value="ECO:0007669"/>
    <property type="project" value="TreeGrafter"/>
</dbReference>
<dbReference type="GO" id="GO:1990114">
    <property type="term" value="P:RNA polymerase II core complex assembly"/>
    <property type="evidence" value="ECO:0007669"/>
    <property type="project" value="TreeGrafter"/>
</dbReference>
<organism evidence="3 4">
    <name type="scientific">Tremella mesenterica</name>
    <name type="common">Jelly fungus</name>
    <dbReference type="NCBI Taxonomy" id="5217"/>
    <lineage>
        <taxon>Eukaryota</taxon>
        <taxon>Fungi</taxon>
        <taxon>Dikarya</taxon>
        <taxon>Basidiomycota</taxon>
        <taxon>Agaricomycotina</taxon>
        <taxon>Tremellomycetes</taxon>
        <taxon>Tremellales</taxon>
        <taxon>Tremellaceae</taxon>
        <taxon>Tremella</taxon>
    </lineage>
</organism>
<comment type="similarity">
    <text evidence="1">Belongs to the prefoldin subunit alpha family.</text>
</comment>
<dbReference type="PANTHER" id="PTHR12674:SF2">
    <property type="entry name" value="PREFOLDIN SUBUNIT 5"/>
    <property type="match status" value="1"/>
</dbReference>
<dbReference type="Gene3D" id="1.10.287.370">
    <property type="match status" value="1"/>
</dbReference>
<evidence type="ECO:0000313" key="3">
    <source>
        <dbReference type="EMBL" id="RXK37647.1"/>
    </source>
</evidence>
<dbReference type="GO" id="GO:0006457">
    <property type="term" value="P:protein folding"/>
    <property type="evidence" value="ECO:0007669"/>
    <property type="project" value="InterPro"/>
</dbReference>
<gene>
    <name evidence="3" type="ORF">M231_05059</name>
</gene>
<dbReference type="InterPro" id="IPR004127">
    <property type="entry name" value="Prefoldin_subunit_alpha"/>
</dbReference>
<keyword evidence="4" id="KW-1185">Reference proteome</keyword>
<sequence>MTEQQIDITDLSPAQLQEVKKQLDAELDHLTNSYSQLKQAQAKFKACVNDIGELTPKSKVPKFKREHVIYVEMRQLMNVGKEILVPLTSSLYVPGKINDPEYVVVDVGTGYYVRKTKSEARQHYTSKSNFVQQNLETLQKAIEKKQDNVQSVVGVLQSKLQEQRQAQPT</sequence>
<dbReference type="VEuPathDB" id="FungiDB:TREMEDRAFT_63703"/>
<dbReference type="GO" id="GO:1990115">
    <property type="term" value="P:RNA polymerase III assembly"/>
    <property type="evidence" value="ECO:0007669"/>
    <property type="project" value="TreeGrafter"/>
</dbReference>
<evidence type="ECO:0000256" key="2">
    <source>
        <dbReference type="ARBA" id="ARBA00023186"/>
    </source>
</evidence>
<comment type="caution">
    <text evidence="3">The sequence shown here is derived from an EMBL/GenBank/DDBJ whole genome shotgun (WGS) entry which is preliminary data.</text>
</comment>
<evidence type="ECO:0000256" key="1">
    <source>
        <dbReference type="ARBA" id="ARBA00010048"/>
    </source>
</evidence>
<dbReference type="AlphaFoldDB" id="A0A4V1M3Q1"/>
<dbReference type="InterPro" id="IPR011599">
    <property type="entry name" value="PFD_alpha_archaea"/>
</dbReference>